<evidence type="ECO:0000256" key="4">
    <source>
        <dbReference type="ARBA" id="ARBA00022729"/>
    </source>
</evidence>
<comment type="caution">
    <text evidence="9">The sequence shown here is derived from an EMBL/GenBank/DDBJ whole genome shotgun (WGS) entry which is preliminary data.</text>
</comment>
<evidence type="ECO:0000256" key="3">
    <source>
        <dbReference type="ARBA" id="ARBA00022475"/>
    </source>
</evidence>
<dbReference type="RefSeq" id="WP_227615439.1">
    <property type="nucleotide sequence ID" value="NZ_JAJEPR010000018.1"/>
</dbReference>
<keyword evidence="3" id="KW-1003">Cell membrane</keyword>
<comment type="subcellular location">
    <subcellularLocation>
        <location evidence="1">Cell membrane</location>
        <topology evidence="1">Lipid-anchor</topology>
    </subcellularLocation>
</comment>
<keyword evidence="5" id="KW-0472">Membrane</keyword>
<dbReference type="SUPFAM" id="SSF53822">
    <property type="entry name" value="Periplasmic binding protein-like I"/>
    <property type="match status" value="1"/>
</dbReference>
<keyword evidence="6" id="KW-0449">Lipoprotein</keyword>
<dbReference type="PANTHER" id="PTHR34296:SF2">
    <property type="entry name" value="ABC TRANSPORTER GUANOSINE-BINDING PROTEIN NUPN"/>
    <property type="match status" value="1"/>
</dbReference>
<dbReference type="EMBL" id="JAJEPR010000018">
    <property type="protein sequence ID" value="MCC2190323.1"/>
    <property type="molecule type" value="Genomic_DNA"/>
</dbReference>
<dbReference type="CDD" id="cd06354">
    <property type="entry name" value="PBP1_PrnA-like"/>
    <property type="match status" value="1"/>
</dbReference>
<evidence type="ECO:0000313" key="10">
    <source>
        <dbReference type="Proteomes" id="UP001197875"/>
    </source>
</evidence>
<feature type="domain" description="ABC transporter substrate-binding protein PnrA-like" evidence="8">
    <location>
        <begin position="35"/>
        <end position="327"/>
    </location>
</feature>
<proteinExistence type="inferred from homology"/>
<dbReference type="PANTHER" id="PTHR34296">
    <property type="entry name" value="TRANSCRIPTIONAL ACTIVATOR PROTEIN MED"/>
    <property type="match status" value="1"/>
</dbReference>
<feature type="signal peptide" evidence="7">
    <location>
        <begin position="1"/>
        <end position="22"/>
    </location>
</feature>
<dbReference type="InterPro" id="IPR003760">
    <property type="entry name" value="PnrA-like"/>
</dbReference>
<reference evidence="9 10" key="1">
    <citation type="submission" date="2021-10" db="EMBL/GenBank/DDBJ databases">
        <title>Anaerobic single-cell dispensing facilitates the cultivation of human gut bacteria.</title>
        <authorList>
            <person name="Afrizal A."/>
        </authorList>
    </citation>
    <scope>NUCLEOTIDE SEQUENCE [LARGE SCALE GENOMIC DNA]</scope>
    <source>
        <strain evidence="9 10">CLA-AA-H277</strain>
    </source>
</reference>
<dbReference type="Proteomes" id="UP001197875">
    <property type="component" value="Unassembled WGS sequence"/>
</dbReference>
<keyword evidence="4 7" id="KW-0732">Signal</keyword>
<evidence type="ECO:0000256" key="2">
    <source>
        <dbReference type="ARBA" id="ARBA00008610"/>
    </source>
</evidence>
<gene>
    <name evidence="9" type="ORF">LKD71_10975</name>
</gene>
<evidence type="ECO:0000313" key="9">
    <source>
        <dbReference type="EMBL" id="MCC2190323.1"/>
    </source>
</evidence>
<evidence type="ECO:0000256" key="7">
    <source>
        <dbReference type="SAM" id="SignalP"/>
    </source>
</evidence>
<evidence type="ECO:0000259" key="8">
    <source>
        <dbReference type="Pfam" id="PF02608"/>
    </source>
</evidence>
<feature type="chain" id="PRO_5042179020" evidence="7">
    <location>
        <begin position="23"/>
        <end position="343"/>
    </location>
</feature>
<accession>A0AAE3DTU5</accession>
<dbReference type="InterPro" id="IPR050957">
    <property type="entry name" value="BMP_lipoprotein"/>
</dbReference>
<evidence type="ECO:0000256" key="6">
    <source>
        <dbReference type="ARBA" id="ARBA00023288"/>
    </source>
</evidence>
<dbReference type="Pfam" id="PF02608">
    <property type="entry name" value="Bmp"/>
    <property type="match status" value="1"/>
</dbReference>
<dbReference type="Gene3D" id="3.40.50.2300">
    <property type="match status" value="2"/>
</dbReference>
<keyword evidence="10" id="KW-1185">Reference proteome</keyword>
<evidence type="ECO:0000256" key="5">
    <source>
        <dbReference type="ARBA" id="ARBA00023136"/>
    </source>
</evidence>
<dbReference type="AlphaFoldDB" id="A0AAE3DTU5"/>
<organism evidence="9 10">
    <name type="scientific">Fusicatenibacter faecihominis</name>
    <dbReference type="NCBI Taxonomy" id="2881276"/>
    <lineage>
        <taxon>Bacteria</taxon>
        <taxon>Bacillati</taxon>
        <taxon>Bacillota</taxon>
        <taxon>Clostridia</taxon>
        <taxon>Lachnospirales</taxon>
        <taxon>Lachnospiraceae</taxon>
        <taxon>Fusicatenibacter</taxon>
    </lineage>
</organism>
<protein>
    <submittedName>
        <fullName evidence="9">BMP family ABC transporter substrate-binding protein</fullName>
    </submittedName>
</protein>
<comment type="similarity">
    <text evidence="2">Belongs to the BMP lipoprotein family.</text>
</comment>
<evidence type="ECO:0000256" key="1">
    <source>
        <dbReference type="ARBA" id="ARBA00004193"/>
    </source>
</evidence>
<dbReference type="InterPro" id="IPR028082">
    <property type="entry name" value="Peripla_BP_I"/>
</dbReference>
<sequence length="343" mass="36402">MKKKVLAAVLSLSMILSTGVVAMADETKDPSEVKVGVITDVGGVNDGSFNQSAWEGLQRAQEELGITTSYLESSTDSDYIPNLETFIDEEYDLIICIGYQLADAMREEAEANPDQKFAIVDDSSCADLDNVTCLMFEQAQASYLVGYVAGLTTKTNTIGFVLGMSTGVMNEFGYGYCAGALDANPDVTILQNNANSFADTAAGKTAANNMIADGADVIFHAAGGTGLGVIDACKEAGIWAIGVDSDQSAVAPDTILTSAMKRVDNVCYDEAQAVLEGKYEPGVQTFSLVDGGVDIAPTVDNIDAEVLKKIEEVKEKIVSGEVEVAKDKETFEAKYGDVYQLDE</sequence>
<dbReference type="GO" id="GO:0005886">
    <property type="term" value="C:plasma membrane"/>
    <property type="evidence" value="ECO:0007669"/>
    <property type="project" value="UniProtKB-SubCell"/>
</dbReference>
<name>A0AAE3DTU5_9FIRM</name>